<proteinExistence type="predicted"/>
<gene>
    <name evidence="1" type="ORF">CFP56_007373</name>
</gene>
<evidence type="ECO:0000313" key="1">
    <source>
        <dbReference type="EMBL" id="KAK7846830.1"/>
    </source>
</evidence>
<accession>A0AAW0L565</accession>
<comment type="caution">
    <text evidence="1">The sequence shown here is derived from an EMBL/GenBank/DDBJ whole genome shotgun (WGS) entry which is preliminary data.</text>
</comment>
<name>A0AAW0L565_QUESU</name>
<reference evidence="1 2" key="1">
    <citation type="journal article" date="2018" name="Sci. Data">
        <title>The draft genome sequence of cork oak.</title>
        <authorList>
            <person name="Ramos A.M."/>
            <person name="Usie A."/>
            <person name="Barbosa P."/>
            <person name="Barros P.M."/>
            <person name="Capote T."/>
            <person name="Chaves I."/>
            <person name="Simoes F."/>
            <person name="Abreu I."/>
            <person name="Carrasquinho I."/>
            <person name="Faro C."/>
            <person name="Guimaraes J.B."/>
            <person name="Mendonca D."/>
            <person name="Nobrega F."/>
            <person name="Rodrigues L."/>
            <person name="Saibo N.J.M."/>
            <person name="Varela M.C."/>
            <person name="Egas C."/>
            <person name="Matos J."/>
            <person name="Miguel C.M."/>
            <person name="Oliveira M.M."/>
            <person name="Ricardo C.P."/>
            <person name="Goncalves S."/>
        </authorList>
    </citation>
    <scope>NUCLEOTIDE SEQUENCE [LARGE SCALE GENOMIC DNA]</scope>
    <source>
        <strain evidence="2">cv. HL8</strain>
    </source>
</reference>
<sequence length="72" mass="7993">INHGVASCHMHTSDLNPNQVKLTIGSGPGASSLDLLLSFANLNPSHIIPERQPCGWVFLWMTLLQKRDTKER</sequence>
<feature type="non-terminal residue" evidence="1">
    <location>
        <position position="1"/>
    </location>
</feature>
<dbReference type="Proteomes" id="UP000237347">
    <property type="component" value="Unassembled WGS sequence"/>
</dbReference>
<protein>
    <submittedName>
        <fullName evidence="1">Uncharacterized protein</fullName>
    </submittedName>
</protein>
<dbReference type="AlphaFoldDB" id="A0AAW0L565"/>
<dbReference type="EMBL" id="PKMF04000149">
    <property type="protein sequence ID" value="KAK7846830.1"/>
    <property type="molecule type" value="Genomic_DNA"/>
</dbReference>
<keyword evidence="2" id="KW-1185">Reference proteome</keyword>
<evidence type="ECO:0000313" key="2">
    <source>
        <dbReference type="Proteomes" id="UP000237347"/>
    </source>
</evidence>
<organism evidence="1 2">
    <name type="scientific">Quercus suber</name>
    <name type="common">Cork oak</name>
    <dbReference type="NCBI Taxonomy" id="58331"/>
    <lineage>
        <taxon>Eukaryota</taxon>
        <taxon>Viridiplantae</taxon>
        <taxon>Streptophyta</taxon>
        <taxon>Embryophyta</taxon>
        <taxon>Tracheophyta</taxon>
        <taxon>Spermatophyta</taxon>
        <taxon>Magnoliopsida</taxon>
        <taxon>eudicotyledons</taxon>
        <taxon>Gunneridae</taxon>
        <taxon>Pentapetalae</taxon>
        <taxon>rosids</taxon>
        <taxon>fabids</taxon>
        <taxon>Fagales</taxon>
        <taxon>Fagaceae</taxon>
        <taxon>Quercus</taxon>
    </lineage>
</organism>